<dbReference type="InterPro" id="IPR007539">
    <property type="entry name" value="DUF551"/>
</dbReference>
<proteinExistence type="predicted"/>
<feature type="domain" description="DUF551" evidence="1">
    <location>
        <begin position="69"/>
        <end position="133"/>
    </location>
</feature>
<sequence>MIEQRQPTVKGFTFSVENSLDIEKDRKEVFYAELEFDCPECGTQLDPVIDCRTFPATGGASLTLFKSPWISVEDRLPEGYADVLTYSPRDEWQVFNVGLLDEDAPLDRCLAFLFQDDESRIVTHWMPLPDPPKEK</sequence>
<reference evidence="2" key="2">
    <citation type="submission" date="2015-03" db="EMBL/GenBank/DDBJ databases">
        <authorList>
            <person name="Chow C.-E.T."/>
            <person name="Winget D.M."/>
            <person name="White R.A.III."/>
            <person name="Hallam S.J."/>
            <person name="Suttle C.A."/>
        </authorList>
    </citation>
    <scope>NUCLEOTIDE SEQUENCE</scope>
    <source>
        <strain evidence="2">Anoxic2_3</strain>
    </source>
</reference>
<name>A0A0F7L2Y3_9VIRU</name>
<evidence type="ECO:0000313" key="2">
    <source>
        <dbReference type="EMBL" id="AKH46889.1"/>
    </source>
</evidence>
<protein>
    <recommendedName>
        <fullName evidence="1">DUF551 domain-containing protein</fullName>
    </recommendedName>
</protein>
<dbReference type="Pfam" id="PF04448">
    <property type="entry name" value="DUF551"/>
    <property type="match status" value="1"/>
</dbReference>
<organism evidence="2">
    <name type="scientific">uncultured marine virus</name>
    <dbReference type="NCBI Taxonomy" id="186617"/>
    <lineage>
        <taxon>Viruses</taxon>
        <taxon>environmental samples</taxon>
    </lineage>
</organism>
<accession>A0A0F7L2Y3</accession>
<dbReference type="EMBL" id="KR029587">
    <property type="protein sequence ID" value="AKH46889.1"/>
    <property type="molecule type" value="Genomic_DNA"/>
</dbReference>
<evidence type="ECO:0000259" key="1">
    <source>
        <dbReference type="Pfam" id="PF04448"/>
    </source>
</evidence>
<reference evidence="2" key="1">
    <citation type="journal article" date="2015" name="Front. Microbiol.">
        <title>Combining genomic sequencing methods to explore viral diversity and reveal potential virus-host interactions.</title>
        <authorList>
            <person name="Chow C.E."/>
            <person name="Winget D.M."/>
            <person name="White R.A.III."/>
            <person name="Hallam S.J."/>
            <person name="Suttle C.A."/>
        </authorList>
    </citation>
    <scope>NUCLEOTIDE SEQUENCE</scope>
    <source>
        <strain evidence="2">Anoxic2_3</strain>
    </source>
</reference>